<accession>A0A562RNS6</accession>
<feature type="domain" description="Rubrerythrin rubredoxin-like" evidence="1">
    <location>
        <begin position="4"/>
        <end position="30"/>
    </location>
</feature>
<evidence type="ECO:0000259" key="1">
    <source>
        <dbReference type="Pfam" id="PF21349"/>
    </source>
</evidence>
<dbReference type="AlphaFoldDB" id="A0A562RNS6"/>
<dbReference type="Gene3D" id="2.20.28.10">
    <property type="match status" value="1"/>
</dbReference>
<dbReference type="EMBL" id="VLLC01000017">
    <property type="protein sequence ID" value="TWI70702.1"/>
    <property type="molecule type" value="Genomic_DNA"/>
</dbReference>
<evidence type="ECO:0000313" key="3">
    <source>
        <dbReference type="Proteomes" id="UP000318307"/>
    </source>
</evidence>
<organism evidence="2 3">
    <name type="scientific">Desulfobotulus alkaliphilus</name>
    <dbReference type="NCBI Taxonomy" id="622671"/>
    <lineage>
        <taxon>Bacteria</taxon>
        <taxon>Pseudomonadati</taxon>
        <taxon>Thermodesulfobacteriota</taxon>
        <taxon>Desulfobacteria</taxon>
        <taxon>Desulfobacterales</taxon>
        <taxon>Desulfobacteraceae</taxon>
        <taxon>Desulfobotulus</taxon>
    </lineage>
</organism>
<dbReference type="RefSeq" id="WP_186443085.1">
    <property type="nucleotide sequence ID" value="NZ_VLLC01000017.1"/>
</dbReference>
<sequence length="51" mass="5697">MAQWKCSICGYQMEAETPPAECPSCKKTCEFLDNTCYTPDCEGAGKDDRIK</sequence>
<dbReference type="Pfam" id="PF21349">
    <property type="entry name" value="RUBY_RBDX"/>
    <property type="match status" value="1"/>
</dbReference>
<name>A0A562RNS6_9BACT</name>
<dbReference type="InterPro" id="IPR048574">
    <property type="entry name" value="RUBY_RBDX"/>
</dbReference>
<evidence type="ECO:0000313" key="2">
    <source>
        <dbReference type="EMBL" id="TWI70702.1"/>
    </source>
</evidence>
<protein>
    <submittedName>
        <fullName evidence="2">Rubredoxin</fullName>
    </submittedName>
</protein>
<comment type="caution">
    <text evidence="2">The sequence shown here is derived from an EMBL/GenBank/DDBJ whole genome shotgun (WGS) entry which is preliminary data.</text>
</comment>
<dbReference type="SUPFAM" id="SSF57802">
    <property type="entry name" value="Rubredoxin-like"/>
    <property type="match status" value="1"/>
</dbReference>
<keyword evidence="3" id="KW-1185">Reference proteome</keyword>
<gene>
    <name evidence="2" type="ORF">LZ24_02272</name>
</gene>
<dbReference type="Proteomes" id="UP000318307">
    <property type="component" value="Unassembled WGS sequence"/>
</dbReference>
<proteinExistence type="predicted"/>
<reference evidence="2 3" key="1">
    <citation type="submission" date="2019-07" db="EMBL/GenBank/DDBJ databases">
        <title>Genome sequencing of 100 strains of the haloalkaliphilic chemolithoautotrophic sulfur-oxidizing bacterium Thioalkalivibrio.</title>
        <authorList>
            <person name="Muyzer G."/>
        </authorList>
    </citation>
    <scope>NUCLEOTIDE SEQUENCE [LARGE SCALE GENOMIC DNA]</scope>
    <source>
        <strain evidence="2 3">ASO4-4</strain>
    </source>
</reference>